<accession>A0A7K0J5X4</accession>
<keyword evidence="2" id="KW-1185">Reference proteome</keyword>
<dbReference type="Proteomes" id="UP000466104">
    <property type="component" value="Unassembled WGS sequence"/>
</dbReference>
<name>A0A7K0J5X4_9ACTN</name>
<dbReference type="RefSeq" id="WP_154562444.1">
    <property type="nucleotide sequence ID" value="NZ_VUMG01000002.1"/>
</dbReference>
<proteinExistence type="predicted"/>
<organism evidence="1 2">
    <name type="scientific">Cutibacterium porci</name>
    <dbReference type="NCBI Taxonomy" id="2605781"/>
    <lineage>
        <taxon>Bacteria</taxon>
        <taxon>Bacillati</taxon>
        <taxon>Actinomycetota</taxon>
        <taxon>Actinomycetes</taxon>
        <taxon>Propionibacteriales</taxon>
        <taxon>Propionibacteriaceae</taxon>
        <taxon>Cutibacterium</taxon>
    </lineage>
</organism>
<dbReference type="AlphaFoldDB" id="A0A7K0J5X4"/>
<evidence type="ECO:0000313" key="2">
    <source>
        <dbReference type="Proteomes" id="UP000466104"/>
    </source>
</evidence>
<comment type="caution">
    <text evidence="1">The sequence shown here is derived from an EMBL/GenBank/DDBJ whole genome shotgun (WGS) entry which is preliminary data.</text>
</comment>
<dbReference type="EMBL" id="VUMG01000002">
    <property type="protein sequence ID" value="MSS45312.1"/>
    <property type="molecule type" value="Genomic_DNA"/>
</dbReference>
<protein>
    <submittedName>
        <fullName evidence="1">Uncharacterized protein</fullName>
    </submittedName>
</protein>
<sequence>MSEATRLVYDLAGCPPITAASTAKHLQDHPGVCAICGHDEPITADFDKALGKNFSDRSLLEGGTSRVCPACLWCCSGKPPATLRMWTIVAAPGTACQTHEKAFLQDTPGLSLINRANPQPLVDILSDPPEGPWVASVALSGQKHVLPYARVNHGRTWVVRVEDTQVSATSDEWATVRDAAMGLRRMGVPAEAVREGRPAFIKTSEQLAAWRGLDRQLSGWHRSPLLDLALWTVTKGTMQ</sequence>
<gene>
    <name evidence="1" type="ORF">FYJ43_04470</name>
</gene>
<evidence type="ECO:0000313" key="1">
    <source>
        <dbReference type="EMBL" id="MSS45312.1"/>
    </source>
</evidence>
<reference evidence="1 2" key="1">
    <citation type="submission" date="2019-08" db="EMBL/GenBank/DDBJ databases">
        <title>In-depth cultivation of the pig gut microbiome towards novel bacterial diversity and tailored functional studies.</title>
        <authorList>
            <person name="Wylensek D."/>
            <person name="Hitch T.C.A."/>
            <person name="Clavel T."/>
        </authorList>
    </citation>
    <scope>NUCLEOTIDE SEQUENCE [LARGE SCALE GENOMIC DNA]</scope>
    <source>
        <strain evidence="1 2">WCA-380-WT-3A</strain>
    </source>
</reference>